<accession>A0A6A4QIY9</accession>
<feature type="DNA-binding region" description="Homeobox" evidence="9">
    <location>
        <begin position="15"/>
        <end position="79"/>
    </location>
</feature>
<comment type="subcellular location">
    <subcellularLocation>
        <location evidence="1 9 10">Nucleus</location>
    </subcellularLocation>
</comment>
<dbReference type="SUPFAM" id="SSF46689">
    <property type="entry name" value="Homeodomain-like"/>
    <property type="match status" value="1"/>
</dbReference>
<keyword evidence="5 9" id="KW-0371">Homeobox</keyword>
<evidence type="ECO:0000256" key="6">
    <source>
        <dbReference type="ARBA" id="ARBA00023163"/>
    </source>
</evidence>
<evidence type="ECO:0000256" key="9">
    <source>
        <dbReference type="PROSITE-ProRule" id="PRU00108"/>
    </source>
</evidence>
<dbReference type="InterPro" id="IPR009057">
    <property type="entry name" value="Homeodomain-like_sf"/>
</dbReference>
<keyword evidence="6" id="KW-0804">Transcription</keyword>
<name>A0A6A4QIY9_LUPAL</name>
<dbReference type="GO" id="GO:0005634">
    <property type="term" value="C:nucleus"/>
    <property type="evidence" value="ECO:0007669"/>
    <property type="project" value="UniProtKB-SubCell"/>
</dbReference>
<evidence type="ECO:0000256" key="1">
    <source>
        <dbReference type="ARBA" id="ARBA00004123"/>
    </source>
</evidence>
<dbReference type="OrthoDB" id="1932526at2759"/>
<comment type="similarity">
    <text evidence="8">Belongs to the WUS homeobox family.</text>
</comment>
<dbReference type="GO" id="GO:0003700">
    <property type="term" value="F:DNA-binding transcription factor activity"/>
    <property type="evidence" value="ECO:0007669"/>
    <property type="project" value="InterPro"/>
</dbReference>
<evidence type="ECO:0000256" key="5">
    <source>
        <dbReference type="ARBA" id="ARBA00023155"/>
    </source>
</evidence>
<evidence type="ECO:0000256" key="2">
    <source>
        <dbReference type="ARBA" id="ARBA00022473"/>
    </source>
</evidence>
<evidence type="ECO:0000256" key="4">
    <source>
        <dbReference type="ARBA" id="ARBA00023125"/>
    </source>
</evidence>
<dbReference type="InterPro" id="IPR044555">
    <property type="entry name" value="WUSCHEL-like"/>
</dbReference>
<evidence type="ECO:0000256" key="3">
    <source>
        <dbReference type="ARBA" id="ARBA00023015"/>
    </source>
</evidence>
<reference evidence="13" key="1">
    <citation type="journal article" date="2020" name="Nat. Commun.">
        <title>Genome sequence of the cluster root forming white lupin.</title>
        <authorList>
            <person name="Hufnagel B."/>
            <person name="Marques A."/>
            <person name="Soriano A."/>
            <person name="Marques L."/>
            <person name="Divol F."/>
            <person name="Doumas P."/>
            <person name="Sallet E."/>
            <person name="Mancinotti D."/>
            <person name="Carrere S."/>
            <person name="Marande W."/>
            <person name="Arribat S."/>
            <person name="Keller J."/>
            <person name="Huneau C."/>
            <person name="Blein T."/>
            <person name="Aime D."/>
            <person name="Laguerre M."/>
            <person name="Taylor J."/>
            <person name="Schubert V."/>
            <person name="Nelson M."/>
            <person name="Geu-Flores F."/>
            <person name="Crespi M."/>
            <person name="Gallardo-Guerrero K."/>
            <person name="Delaux P.-M."/>
            <person name="Salse J."/>
            <person name="Berges H."/>
            <person name="Guyot R."/>
            <person name="Gouzy J."/>
            <person name="Peret B."/>
        </authorList>
    </citation>
    <scope>NUCLEOTIDE SEQUENCE [LARGE SCALE GENOMIC DNA]</scope>
    <source>
        <strain evidence="13">cv. Amiga</strain>
    </source>
</reference>
<dbReference type="Gene3D" id="1.10.10.60">
    <property type="entry name" value="Homeodomain-like"/>
    <property type="match status" value="1"/>
</dbReference>
<dbReference type="SMART" id="SM00389">
    <property type="entry name" value="HOX"/>
    <property type="match status" value="1"/>
</dbReference>
<dbReference type="PANTHER" id="PTHR45940">
    <property type="entry name" value="WUSCHEL-RELATED HOMEOBOX 1-RELATED"/>
    <property type="match status" value="1"/>
</dbReference>
<evidence type="ECO:0000256" key="10">
    <source>
        <dbReference type="RuleBase" id="RU000682"/>
    </source>
</evidence>
<organism evidence="12 13">
    <name type="scientific">Lupinus albus</name>
    <name type="common">White lupine</name>
    <name type="synonym">Lupinus termis</name>
    <dbReference type="NCBI Taxonomy" id="3870"/>
    <lineage>
        <taxon>Eukaryota</taxon>
        <taxon>Viridiplantae</taxon>
        <taxon>Streptophyta</taxon>
        <taxon>Embryophyta</taxon>
        <taxon>Tracheophyta</taxon>
        <taxon>Spermatophyta</taxon>
        <taxon>Magnoliopsida</taxon>
        <taxon>eudicotyledons</taxon>
        <taxon>Gunneridae</taxon>
        <taxon>Pentapetalae</taxon>
        <taxon>rosids</taxon>
        <taxon>fabids</taxon>
        <taxon>Fabales</taxon>
        <taxon>Fabaceae</taxon>
        <taxon>Papilionoideae</taxon>
        <taxon>50 kb inversion clade</taxon>
        <taxon>genistoids sensu lato</taxon>
        <taxon>core genistoids</taxon>
        <taxon>Genisteae</taxon>
        <taxon>Lupinus</taxon>
    </lineage>
</organism>
<evidence type="ECO:0000313" key="13">
    <source>
        <dbReference type="Proteomes" id="UP000447434"/>
    </source>
</evidence>
<feature type="domain" description="Homeobox" evidence="11">
    <location>
        <begin position="13"/>
        <end position="78"/>
    </location>
</feature>
<comment type="caution">
    <text evidence="12">The sequence shown here is derived from an EMBL/GenBank/DDBJ whole genome shotgun (WGS) entry which is preliminary data.</text>
</comment>
<dbReference type="PROSITE" id="PS50071">
    <property type="entry name" value="HOMEOBOX_2"/>
    <property type="match status" value="1"/>
</dbReference>
<dbReference type="GO" id="GO:0099402">
    <property type="term" value="P:plant organ development"/>
    <property type="evidence" value="ECO:0007669"/>
    <property type="project" value="InterPro"/>
</dbReference>
<keyword evidence="7 9" id="KW-0539">Nucleus</keyword>
<sequence>MYEGTSNTGFNVQSQKCTRWSPTPVQLLVLEELYRQGTKTPSSEQIQQIASQLRRFGKIEGKNVFYWFQNHKARERQKRCRLEIEETASTEGKKEHKLSCDILKSNRE</sequence>
<dbReference type="EMBL" id="WOCE01000005">
    <property type="protein sequence ID" value="KAE9613642.1"/>
    <property type="molecule type" value="Genomic_DNA"/>
</dbReference>
<keyword evidence="4 9" id="KW-0238">DNA-binding</keyword>
<dbReference type="GO" id="GO:0003677">
    <property type="term" value="F:DNA binding"/>
    <property type="evidence" value="ECO:0007669"/>
    <property type="project" value="UniProtKB-UniRule"/>
</dbReference>
<keyword evidence="3" id="KW-0805">Transcription regulation</keyword>
<evidence type="ECO:0000259" key="11">
    <source>
        <dbReference type="PROSITE" id="PS50071"/>
    </source>
</evidence>
<proteinExistence type="inferred from homology"/>
<evidence type="ECO:0000256" key="7">
    <source>
        <dbReference type="ARBA" id="ARBA00023242"/>
    </source>
</evidence>
<dbReference type="PANTHER" id="PTHR45940:SF47">
    <property type="entry name" value="TRANSCRIPTION FACTOR HOMOBOX-WOX FAMILY-RELATED"/>
    <property type="match status" value="1"/>
</dbReference>
<dbReference type="Pfam" id="PF00046">
    <property type="entry name" value="Homeodomain"/>
    <property type="match status" value="1"/>
</dbReference>
<dbReference type="AlphaFoldDB" id="A0A6A4QIY9"/>
<dbReference type="FunFam" id="1.10.10.60:FF:000146">
    <property type="entry name" value="WUSCHEL-related homeobox 4"/>
    <property type="match status" value="1"/>
</dbReference>
<protein>
    <submittedName>
        <fullName evidence="12">Putative transcription factor homeobox-WOX family</fullName>
    </submittedName>
</protein>
<gene>
    <name evidence="12" type="ORF">Lalb_Chr05g0219591</name>
</gene>
<dbReference type="InterPro" id="IPR001356">
    <property type="entry name" value="HD"/>
</dbReference>
<keyword evidence="2" id="KW-0217">Developmental protein</keyword>
<keyword evidence="13" id="KW-1185">Reference proteome</keyword>
<dbReference type="CDD" id="cd00086">
    <property type="entry name" value="homeodomain"/>
    <property type="match status" value="1"/>
</dbReference>
<evidence type="ECO:0000256" key="8">
    <source>
        <dbReference type="ARBA" id="ARBA00024040"/>
    </source>
</evidence>
<dbReference type="Proteomes" id="UP000447434">
    <property type="component" value="Chromosome 5"/>
</dbReference>
<evidence type="ECO:0000313" key="12">
    <source>
        <dbReference type="EMBL" id="KAE9613642.1"/>
    </source>
</evidence>